<comment type="caution">
    <text evidence="11">The sequence shown here is derived from an EMBL/GenBank/DDBJ whole genome shotgun (WGS) entry which is preliminary data.</text>
</comment>
<name>A0A9P0QSR8_9ASCO</name>
<dbReference type="AlphaFoldDB" id="A0A9P0QSR8"/>
<sequence length="553" mass="61689">MPPAMYTKKNQQHTSKGHGKSDSKRRSMTDTITARLPQNSGTPNSATSSSSSNGNGNSQQRKISKFTPRELIDDLDDSSLSIFKMYQRKSYLPQSQRIANIAWRIQNKKLAERAKEKHDSFEIQTTKPVPVPVPSAIGGKIIENLNDPNLDEFDYVAHIRRISQEEYGLNNESGDVGQSDEQTPTSQHSQQKQQHQQRSSSSSSTQASTAAPMQVSKSTTFNSPESNSNSLTSQSSSIFSSVKSSNFSNKTDPNFLATYINSLETSLQQDYKASMMDSPPKAKRQSSTMSASFSNSSNNGNPSNNKKILQCTNCQTRTTPLWRKSSSGDLLCNACGLFYKLHGVLRPLSTTTNATGNLNTGKQSQSQMSLQNQQPKAANKVNDRTIMNNNMNLFNYMKDNNNETNNNSTKTQSISQRERQPSSFHQPISPNIISHHHHHGPNIGISKSLDDTNSHNSEFLEMDPFINDNSHAEPNSEYIDKLLNANLFQTESYNIGGDHHHHESHNSKEDHDMYGYQMEGSAEMEGISDEILIDSAESNSHNWNWLDFGPSKH</sequence>
<dbReference type="InterPro" id="IPR000679">
    <property type="entry name" value="Znf_GATA"/>
</dbReference>
<dbReference type="OrthoDB" id="515401at2759"/>
<dbReference type="GO" id="GO:0000981">
    <property type="term" value="F:DNA-binding transcription factor activity, RNA polymerase II-specific"/>
    <property type="evidence" value="ECO:0007669"/>
    <property type="project" value="TreeGrafter"/>
</dbReference>
<accession>A0A9P0QSR8</accession>
<evidence type="ECO:0000256" key="1">
    <source>
        <dbReference type="ARBA" id="ARBA00004123"/>
    </source>
</evidence>
<dbReference type="PROSITE" id="PS50114">
    <property type="entry name" value="GATA_ZN_FINGER_2"/>
    <property type="match status" value="1"/>
</dbReference>
<dbReference type="InterPro" id="IPR039355">
    <property type="entry name" value="Transcription_factor_GATA"/>
</dbReference>
<dbReference type="Pfam" id="PF00320">
    <property type="entry name" value="GATA"/>
    <property type="match status" value="1"/>
</dbReference>
<dbReference type="PANTHER" id="PTHR10071:SF281">
    <property type="entry name" value="BOX A-BINDING FACTOR-RELATED"/>
    <property type="match status" value="1"/>
</dbReference>
<feature type="region of interest" description="Disordered" evidence="9">
    <location>
        <begin position="167"/>
        <end position="234"/>
    </location>
</feature>
<feature type="compositionally biased region" description="Low complexity" evidence="9">
    <location>
        <begin position="286"/>
        <end position="305"/>
    </location>
</feature>
<feature type="region of interest" description="Disordered" evidence="9">
    <location>
        <begin position="399"/>
        <end position="424"/>
    </location>
</feature>
<comment type="subcellular location">
    <subcellularLocation>
        <location evidence="1">Nucleus</location>
    </subcellularLocation>
</comment>
<dbReference type="SUPFAM" id="SSF57716">
    <property type="entry name" value="Glucocorticoid receptor-like (DNA-binding domain)"/>
    <property type="match status" value="1"/>
</dbReference>
<feature type="compositionally biased region" description="Polar residues" evidence="9">
    <location>
        <begin position="29"/>
        <end position="38"/>
    </location>
</feature>
<dbReference type="PROSITE" id="PS00344">
    <property type="entry name" value="GATA_ZN_FINGER_1"/>
    <property type="match status" value="1"/>
</dbReference>
<feature type="compositionally biased region" description="Polar residues" evidence="9">
    <location>
        <begin position="408"/>
        <end position="424"/>
    </location>
</feature>
<keyword evidence="6" id="KW-0804">Transcription</keyword>
<feature type="domain" description="GATA-type" evidence="10">
    <location>
        <begin position="305"/>
        <end position="362"/>
    </location>
</feature>
<dbReference type="GO" id="GO:0000978">
    <property type="term" value="F:RNA polymerase II cis-regulatory region sequence-specific DNA binding"/>
    <property type="evidence" value="ECO:0007669"/>
    <property type="project" value="TreeGrafter"/>
</dbReference>
<dbReference type="GO" id="GO:0008270">
    <property type="term" value="F:zinc ion binding"/>
    <property type="evidence" value="ECO:0007669"/>
    <property type="project" value="UniProtKB-KW"/>
</dbReference>
<organism evidence="11 12">
    <name type="scientific">[Candida] railenensis</name>
    <dbReference type="NCBI Taxonomy" id="45579"/>
    <lineage>
        <taxon>Eukaryota</taxon>
        <taxon>Fungi</taxon>
        <taxon>Dikarya</taxon>
        <taxon>Ascomycota</taxon>
        <taxon>Saccharomycotina</taxon>
        <taxon>Pichiomycetes</taxon>
        <taxon>Debaryomycetaceae</taxon>
        <taxon>Kurtzmaniella</taxon>
    </lineage>
</organism>
<dbReference type="SMART" id="SM00401">
    <property type="entry name" value="ZnF_GATA"/>
    <property type="match status" value="1"/>
</dbReference>
<feature type="compositionally biased region" description="Basic and acidic residues" evidence="9">
    <location>
        <begin position="19"/>
        <end position="28"/>
    </location>
</feature>
<keyword evidence="2" id="KW-0479">Metal-binding</keyword>
<evidence type="ECO:0000256" key="3">
    <source>
        <dbReference type="ARBA" id="ARBA00022771"/>
    </source>
</evidence>
<feature type="compositionally biased region" description="Low complexity" evidence="9">
    <location>
        <begin position="39"/>
        <end position="58"/>
    </location>
</feature>
<keyword evidence="3 8" id="KW-0863">Zinc-finger</keyword>
<dbReference type="GO" id="GO:0005634">
    <property type="term" value="C:nucleus"/>
    <property type="evidence" value="ECO:0007669"/>
    <property type="project" value="UniProtKB-SubCell"/>
</dbReference>
<dbReference type="InterPro" id="IPR013088">
    <property type="entry name" value="Znf_NHR/GATA"/>
</dbReference>
<evidence type="ECO:0000313" key="12">
    <source>
        <dbReference type="Proteomes" id="UP000837801"/>
    </source>
</evidence>
<dbReference type="PRINTS" id="PR00619">
    <property type="entry name" value="GATAZNFINGER"/>
</dbReference>
<dbReference type="GO" id="GO:0000122">
    <property type="term" value="P:negative regulation of transcription by RNA polymerase II"/>
    <property type="evidence" value="ECO:0007669"/>
    <property type="project" value="TreeGrafter"/>
</dbReference>
<evidence type="ECO:0000256" key="9">
    <source>
        <dbReference type="SAM" id="MobiDB-lite"/>
    </source>
</evidence>
<evidence type="ECO:0000256" key="4">
    <source>
        <dbReference type="ARBA" id="ARBA00022833"/>
    </source>
</evidence>
<gene>
    <name evidence="11" type="ORF">CLIB1423_14S01662</name>
</gene>
<proteinExistence type="predicted"/>
<dbReference type="CDD" id="cd00202">
    <property type="entry name" value="ZnF_GATA"/>
    <property type="match status" value="1"/>
</dbReference>
<dbReference type="Proteomes" id="UP000837801">
    <property type="component" value="Unassembled WGS sequence"/>
</dbReference>
<reference evidence="11" key="1">
    <citation type="submission" date="2022-03" db="EMBL/GenBank/DDBJ databases">
        <authorList>
            <person name="Legras J.-L."/>
            <person name="Devillers H."/>
            <person name="Grondin C."/>
        </authorList>
    </citation>
    <scope>NUCLEOTIDE SEQUENCE</scope>
    <source>
        <strain evidence="11">CLIB 1423</strain>
    </source>
</reference>
<dbReference type="GO" id="GO:0045944">
    <property type="term" value="P:positive regulation of transcription by RNA polymerase II"/>
    <property type="evidence" value="ECO:0007669"/>
    <property type="project" value="TreeGrafter"/>
</dbReference>
<evidence type="ECO:0000256" key="7">
    <source>
        <dbReference type="ARBA" id="ARBA00023242"/>
    </source>
</evidence>
<evidence type="ECO:0000256" key="5">
    <source>
        <dbReference type="ARBA" id="ARBA00023015"/>
    </source>
</evidence>
<keyword evidence="7" id="KW-0539">Nucleus</keyword>
<feature type="compositionally biased region" description="Low complexity" evidence="9">
    <location>
        <begin position="222"/>
        <end position="234"/>
    </location>
</feature>
<dbReference type="EMBL" id="CAKXYY010000014">
    <property type="protein sequence ID" value="CAH2354084.1"/>
    <property type="molecule type" value="Genomic_DNA"/>
</dbReference>
<keyword evidence="4" id="KW-0862">Zinc</keyword>
<evidence type="ECO:0000313" key="11">
    <source>
        <dbReference type="EMBL" id="CAH2354084.1"/>
    </source>
</evidence>
<keyword evidence="5" id="KW-0805">Transcription regulation</keyword>
<feature type="region of interest" description="Disordered" evidence="9">
    <location>
        <begin position="274"/>
        <end position="306"/>
    </location>
</feature>
<protein>
    <recommendedName>
        <fullName evidence="10">GATA-type domain-containing protein</fullName>
    </recommendedName>
</protein>
<evidence type="ECO:0000256" key="2">
    <source>
        <dbReference type="ARBA" id="ARBA00022723"/>
    </source>
</evidence>
<keyword evidence="12" id="KW-1185">Reference proteome</keyword>
<evidence type="ECO:0000256" key="6">
    <source>
        <dbReference type="ARBA" id="ARBA00023163"/>
    </source>
</evidence>
<feature type="region of interest" description="Disordered" evidence="9">
    <location>
        <begin position="1"/>
        <end position="69"/>
    </location>
</feature>
<evidence type="ECO:0000259" key="10">
    <source>
        <dbReference type="PROSITE" id="PS50114"/>
    </source>
</evidence>
<dbReference type="Gene3D" id="3.30.50.10">
    <property type="entry name" value="Erythroid Transcription Factor GATA-1, subunit A"/>
    <property type="match status" value="1"/>
</dbReference>
<dbReference type="InterPro" id="IPR013860">
    <property type="entry name" value="AreA_GATA"/>
</dbReference>
<feature type="compositionally biased region" description="Low complexity" evidence="9">
    <location>
        <begin position="182"/>
        <end position="209"/>
    </location>
</feature>
<dbReference type="Pfam" id="PF08550">
    <property type="entry name" value="GATA_AreA"/>
    <property type="match status" value="1"/>
</dbReference>
<dbReference type="PANTHER" id="PTHR10071">
    <property type="entry name" value="TRANSCRIPTION FACTOR GATA FAMILY MEMBER"/>
    <property type="match status" value="1"/>
</dbReference>
<evidence type="ECO:0000256" key="8">
    <source>
        <dbReference type="PROSITE-ProRule" id="PRU00094"/>
    </source>
</evidence>